<reference evidence="1 2" key="1">
    <citation type="submission" date="2020-01" db="EMBL/GenBank/DDBJ databases">
        <title>Herbidospora sp. NEAU-GS84 nov., a novel actinomycete isolated from soil.</title>
        <authorList>
            <person name="Han L."/>
        </authorList>
    </citation>
    <scope>NUCLEOTIDE SEQUENCE [LARGE SCALE GENOMIC DNA]</scope>
    <source>
        <strain evidence="1 2">NEAU-GS84</strain>
    </source>
</reference>
<gene>
    <name evidence="1" type="ORF">GT755_10300</name>
</gene>
<dbReference type="RefSeq" id="WP_161479499.1">
    <property type="nucleotide sequence ID" value="NZ_WXEW01000003.1"/>
</dbReference>
<proteinExistence type="predicted"/>
<dbReference type="Proteomes" id="UP000479526">
    <property type="component" value="Unassembled WGS sequence"/>
</dbReference>
<dbReference type="AlphaFoldDB" id="A0A7C9N242"/>
<accession>A0A7C9N242</accession>
<keyword evidence="2" id="KW-1185">Reference proteome</keyword>
<sequence length="129" mass="14964">MNTELPEDPQRRRLRERLEVIQIRTDKASSWREAVRPLRHLLNREGFVPIKTRLASTDLDFLESSRDDLLAFSELSLRLIDLHQPRDAGGITSDTAHPILRCRSCMWRWPCPTFRAITEAFSIGYDTGS</sequence>
<comment type="caution">
    <text evidence="1">The sequence shown here is derived from an EMBL/GenBank/DDBJ whole genome shotgun (WGS) entry which is preliminary data.</text>
</comment>
<protein>
    <submittedName>
        <fullName evidence="1">Uncharacterized protein</fullName>
    </submittedName>
</protein>
<dbReference type="EMBL" id="WXEW01000003">
    <property type="protein sequence ID" value="NAS22074.1"/>
    <property type="molecule type" value="Genomic_DNA"/>
</dbReference>
<evidence type="ECO:0000313" key="2">
    <source>
        <dbReference type="Proteomes" id="UP000479526"/>
    </source>
</evidence>
<organism evidence="1 2">
    <name type="scientific">Herbidospora solisilvae</name>
    <dbReference type="NCBI Taxonomy" id="2696284"/>
    <lineage>
        <taxon>Bacteria</taxon>
        <taxon>Bacillati</taxon>
        <taxon>Actinomycetota</taxon>
        <taxon>Actinomycetes</taxon>
        <taxon>Streptosporangiales</taxon>
        <taxon>Streptosporangiaceae</taxon>
        <taxon>Herbidospora</taxon>
    </lineage>
</organism>
<evidence type="ECO:0000313" key="1">
    <source>
        <dbReference type="EMBL" id="NAS22074.1"/>
    </source>
</evidence>
<name>A0A7C9N242_9ACTN</name>